<dbReference type="PANTHER" id="PTHR21661:SF35">
    <property type="entry name" value="EPOXIDE HYDROLASE"/>
    <property type="match status" value="1"/>
</dbReference>
<dbReference type="EMBL" id="MRZV01000592">
    <property type="protein sequence ID" value="PIK47257.1"/>
    <property type="molecule type" value="Genomic_DNA"/>
</dbReference>
<sequence length="223" mass="25642">MNILPHSVYTKSLMVLKEAMQANCRTCRSIYDHGSAILLGLYLTGFFTPAPPSLDPGTGWWAKEDQATAKKDTSIREFKITFSQKDQDDLKRRLQNTRYFESLEGTNWNYGVRADSMKVIVNHWLTNYSWPKQEKVLNQFNHFKTNIEGIDIHFLHVKPKVKPGQKVKQILMVHGWPGSFYEFYKVIPMLTDPTNHGGTEDDVFEVICPSLPGYGFSEEAHKP</sequence>
<name>A0A2G8KGY5_STIJA</name>
<dbReference type="PRINTS" id="PR00412">
    <property type="entry name" value="EPOXHYDRLASE"/>
</dbReference>
<proteinExistence type="inferred from homology"/>
<dbReference type="InterPro" id="IPR000639">
    <property type="entry name" value="Epox_hydrolase-like"/>
</dbReference>
<dbReference type="PANTHER" id="PTHR21661">
    <property type="entry name" value="EPOXIDE HYDROLASE 1-RELATED"/>
    <property type="match status" value="1"/>
</dbReference>
<evidence type="ECO:0000256" key="1">
    <source>
        <dbReference type="ARBA" id="ARBA00010088"/>
    </source>
</evidence>
<evidence type="ECO:0000313" key="5">
    <source>
        <dbReference type="EMBL" id="PIK47257.1"/>
    </source>
</evidence>
<keyword evidence="3 5" id="KW-0378">Hydrolase</keyword>
<dbReference type="InterPro" id="IPR029058">
    <property type="entry name" value="AB_hydrolase_fold"/>
</dbReference>
<evidence type="ECO:0000259" key="4">
    <source>
        <dbReference type="Pfam" id="PF06441"/>
    </source>
</evidence>
<accession>A0A2G8KGY5</accession>
<comment type="similarity">
    <text evidence="1">Belongs to the peptidase S33 family.</text>
</comment>
<feature type="non-terminal residue" evidence="5">
    <location>
        <position position="223"/>
    </location>
</feature>
<gene>
    <name evidence="5" type="ORF">BSL78_15868</name>
</gene>
<dbReference type="Pfam" id="PF06441">
    <property type="entry name" value="EHN"/>
    <property type="match status" value="1"/>
</dbReference>
<feature type="domain" description="Epoxide hydrolase N-terminal" evidence="4">
    <location>
        <begin position="75"/>
        <end position="183"/>
    </location>
</feature>
<dbReference type="OrthoDB" id="7130006at2759"/>
<dbReference type="GO" id="GO:0097176">
    <property type="term" value="P:epoxide metabolic process"/>
    <property type="evidence" value="ECO:0007669"/>
    <property type="project" value="TreeGrafter"/>
</dbReference>
<evidence type="ECO:0000256" key="2">
    <source>
        <dbReference type="ARBA" id="ARBA00022797"/>
    </source>
</evidence>
<evidence type="ECO:0000313" key="6">
    <source>
        <dbReference type="Proteomes" id="UP000230750"/>
    </source>
</evidence>
<comment type="caution">
    <text evidence="5">The sequence shown here is derived from an EMBL/GenBank/DDBJ whole genome shotgun (WGS) entry which is preliminary data.</text>
</comment>
<protein>
    <submittedName>
        <fullName evidence="5">Putative epoxide hydrolase 1-like</fullName>
    </submittedName>
</protein>
<organism evidence="5 6">
    <name type="scientific">Stichopus japonicus</name>
    <name type="common">Sea cucumber</name>
    <dbReference type="NCBI Taxonomy" id="307972"/>
    <lineage>
        <taxon>Eukaryota</taxon>
        <taxon>Metazoa</taxon>
        <taxon>Echinodermata</taxon>
        <taxon>Eleutherozoa</taxon>
        <taxon>Echinozoa</taxon>
        <taxon>Holothuroidea</taxon>
        <taxon>Aspidochirotacea</taxon>
        <taxon>Aspidochirotida</taxon>
        <taxon>Stichopodidae</taxon>
        <taxon>Apostichopus</taxon>
    </lineage>
</organism>
<dbReference type="GO" id="GO:0004301">
    <property type="term" value="F:epoxide hydrolase activity"/>
    <property type="evidence" value="ECO:0007669"/>
    <property type="project" value="TreeGrafter"/>
</dbReference>
<dbReference type="STRING" id="307972.A0A2G8KGY5"/>
<dbReference type="InterPro" id="IPR010497">
    <property type="entry name" value="Epoxide_hydro_N"/>
</dbReference>
<dbReference type="Gene3D" id="3.40.50.1820">
    <property type="entry name" value="alpha/beta hydrolase"/>
    <property type="match status" value="1"/>
</dbReference>
<evidence type="ECO:0000256" key="3">
    <source>
        <dbReference type="ARBA" id="ARBA00022801"/>
    </source>
</evidence>
<keyword evidence="6" id="KW-1185">Reference proteome</keyword>
<reference evidence="5 6" key="1">
    <citation type="journal article" date="2017" name="PLoS Biol.">
        <title>The sea cucumber genome provides insights into morphological evolution and visceral regeneration.</title>
        <authorList>
            <person name="Zhang X."/>
            <person name="Sun L."/>
            <person name="Yuan J."/>
            <person name="Sun Y."/>
            <person name="Gao Y."/>
            <person name="Zhang L."/>
            <person name="Li S."/>
            <person name="Dai H."/>
            <person name="Hamel J.F."/>
            <person name="Liu C."/>
            <person name="Yu Y."/>
            <person name="Liu S."/>
            <person name="Lin W."/>
            <person name="Guo K."/>
            <person name="Jin S."/>
            <person name="Xu P."/>
            <person name="Storey K.B."/>
            <person name="Huan P."/>
            <person name="Zhang T."/>
            <person name="Zhou Y."/>
            <person name="Zhang J."/>
            <person name="Lin C."/>
            <person name="Li X."/>
            <person name="Xing L."/>
            <person name="Huo D."/>
            <person name="Sun M."/>
            <person name="Wang L."/>
            <person name="Mercier A."/>
            <person name="Li F."/>
            <person name="Yang H."/>
            <person name="Xiang J."/>
        </authorList>
    </citation>
    <scope>NUCLEOTIDE SEQUENCE [LARGE SCALE GENOMIC DNA]</scope>
    <source>
        <strain evidence="5">Shaxun</strain>
        <tissue evidence="5">Muscle</tissue>
    </source>
</reference>
<dbReference type="SUPFAM" id="SSF53474">
    <property type="entry name" value="alpha/beta-Hydrolases"/>
    <property type="match status" value="1"/>
</dbReference>
<keyword evidence="2" id="KW-0058">Aromatic hydrocarbons catabolism</keyword>
<dbReference type="AlphaFoldDB" id="A0A2G8KGY5"/>
<dbReference type="Proteomes" id="UP000230750">
    <property type="component" value="Unassembled WGS sequence"/>
</dbReference>